<evidence type="ECO:0000256" key="7">
    <source>
        <dbReference type="ARBA" id="ARBA00023136"/>
    </source>
</evidence>
<dbReference type="InterPro" id="IPR055348">
    <property type="entry name" value="DctQ"/>
</dbReference>
<feature type="transmembrane region" description="Helical" evidence="8">
    <location>
        <begin position="56"/>
        <end position="74"/>
    </location>
</feature>
<comment type="caution">
    <text evidence="10">The sequence shown here is derived from an EMBL/GenBank/DDBJ whole genome shotgun (WGS) entry which is preliminary data.</text>
</comment>
<evidence type="ECO:0000256" key="4">
    <source>
        <dbReference type="ARBA" id="ARBA00022519"/>
    </source>
</evidence>
<feature type="transmembrane region" description="Helical" evidence="8">
    <location>
        <begin position="95"/>
        <end position="116"/>
    </location>
</feature>
<evidence type="ECO:0000256" key="8">
    <source>
        <dbReference type="SAM" id="Phobius"/>
    </source>
</evidence>
<evidence type="ECO:0000256" key="6">
    <source>
        <dbReference type="ARBA" id="ARBA00022989"/>
    </source>
</evidence>
<proteinExistence type="predicted"/>
<keyword evidence="4" id="KW-0997">Cell inner membrane</keyword>
<evidence type="ECO:0000256" key="2">
    <source>
        <dbReference type="ARBA" id="ARBA00022448"/>
    </source>
</evidence>
<dbReference type="GO" id="GO:0005886">
    <property type="term" value="C:plasma membrane"/>
    <property type="evidence" value="ECO:0007669"/>
    <property type="project" value="UniProtKB-SubCell"/>
</dbReference>
<dbReference type="AlphaFoldDB" id="X1JV28"/>
<feature type="domain" description="Tripartite ATP-independent periplasmic transporters DctQ component" evidence="9">
    <location>
        <begin position="32"/>
        <end position="160"/>
    </location>
</feature>
<gene>
    <name evidence="10" type="ORF">S03H2_49599</name>
</gene>
<evidence type="ECO:0000256" key="1">
    <source>
        <dbReference type="ARBA" id="ARBA00004429"/>
    </source>
</evidence>
<keyword evidence="6 8" id="KW-1133">Transmembrane helix</keyword>
<evidence type="ECO:0000256" key="3">
    <source>
        <dbReference type="ARBA" id="ARBA00022475"/>
    </source>
</evidence>
<sequence>MKQKTIFEKANALGNYLAKITIFIVIILAAVMVLTVLVGIFFRYVLYNSLSWSEELARYLMIWAALLSISIGIKDKEHVGIQLIIRNIPIKYARILNFLVNIIILIFLSVLSYKGMHVTIKAIPQLSLGLGISMFWALLSIPVSGVLAIIQQIIQIINSFKPDITFNELLGETEVEEALKEVRV</sequence>
<reference evidence="10" key="1">
    <citation type="journal article" date="2014" name="Front. Microbiol.">
        <title>High frequency of phylogenetically diverse reductive dehalogenase-homologous genes in deep subseafloor sedimentary metagenomes.</title>
        <authorList>
            <person name="Kawai M."/>
            <person name="Futagami T."/>
            <person name="Toyoda A."/>
            <person name="Takaki Y."/>
            <person name="Nishi S."/>
            <person name="Hori S."/>
            <person name="Arai W."/>
            <person name="Tsubouchi T."/>
            <person name="Morono Y."/>
            <person name="Uchiyama I."/>
            <person name="Ito T."/>
            <person name="Fujiyama A."/>
            <person name="Inagaki F."/>
            <person name="Takami H."/>
        </authorList>
    </citation>
    <scope>NUCLEOTIDE SEQUENCE</scope>
    <source>
        <strain evidence="10">Expedition CK06-06</strain>
    </source>
</reference>
<name>X1JV28_9ZZZZ</name>
<evidence type="ECO:0000259" key="9">
    <source>
        <dbReference type="Pfam" id="PF04290"/>
    </source>
</evidence>
<accession>X1JV28</accession>
<dbReference type="GO" id="GO:0022857">
    <property type="term" value="F:transmembrane transporter activity"/>
    <property type="evidence" value="ECO:0007669"/>
    <property type="project" value="TreeGrafter"/>
</dbReference>
<comment type="subcellular location">
    <subcellularLocation>
        <location evidence="1">Cell inner membrane</location>
        <topology evidence="1">Multi-pass membrane protein</topology>
    </subcellularLocation>
</comment>
<keyword evidence="7 8" id="KW-0472">Membrane</keyword>
<dbReference type="EMBL" id="BARU01031346">
    <property type="protein sequence ID" value="GAH73648.1"/>
    <property type="molecule type" value="Genomic_DNA"/>
</dbReference>
<dbReference type="Pfam" id="PF04290">
    <property type="entry name" value="DctQ"/>
    <property type="match status" value="1"/>
</dbReference>
<dbReference type="InterPro" id="IPR007387">
    <property type="entry name" value="TRAP_DctQ"/>
</dbReference>
<protein>
    <recommendedName>
        <fullName evidence="9">Tripartite ATP-independent periplasmic transporters DctQ component domain-containing protein</fullName>
    </recommendedName>
</protein>
<evidence type="ECO:0000313" key="10">
    <source>
        <dbReference type="EMBL" id="GAH73648.1"/>
    </source>
</evidence>
<dbReference type="GO" id="GO:0015740">
    <property type="term" value="P:C4-dicarboxylate transport"/>
    <property type="evidence" value="ECO:0007669"/>
    <property type="project" value="TreeGrafter"/>
</dbReference>
<keyword evidence="5 8" id="KW-0812">Transmembrane</keyword>
<dbReference type="PANTHER" id="PTHR35011">
    <property type="entry name" value="2,3-DIKETO-L-GULONATE TRAP TRANSPORTER SMALL PERMEASE PROTEIN YIAM"/>
    <property type="match status" value="1"/>
</dbReference>
<feature type="transmembrane region" description="Helical" evidence="8">
    <location>
        <begin position="20"/>
        <end position="44"/>
    </location>
</feature>
<dbReference type="PANTHER" id="PTHR35011:SF2">
    <property type="entry name" value="2,3-DIKETO-L-GULONATE TRAP TRANSPORTER SMALL PERMEASE PROTEIN YIAM"/>
    <property type="match status" value="1"/>
</dbReference>
<evidence type="ECO:0000256" key="5">
    <source>
        <dbReference type="ARBA" id="ARBA00022692"/>
    </source>
</evidence>
<feature type="transmembrane region" description="Helical" evidence="8">
    <location>
        <begin position="128"/>
        <end position="150"/>
    </location>
</feature>
<keyword evidence="3" id="KW-1003">Cell membrane</keyword>
<organism evidence="10">
    <name type="scientific">marine sediment metagenome</name>
    <dbReference type="NCBI Taxonomy" id="412755"/>
    <lineage>
        <taxon>unclassified sequences</taxon>
        <taxon>metagenomes</taxon>
        <taxon>ecological metagenomes</taxon>
    </lineage>
</organism>
<keyword evidence="2" id="KW-0813">Transport</keyword>